<reference evidence="9 10" key="1">
    <citation type="submission" date="2019-06" db="EMBL/GenBank/DDBJ databases">
        <title>Genomic Encyclopedia of Type Strains, Phase IV (KMG-V): Genome sequencing to study the core and pangenomes of soil and plant-associated prokaryotes.</title>
        <authorList>
            <person name="Whitman W."/>
        </authorList>
    </citation>
    <scope>NUCLEOTIDE SEQUENCE [LARGE SCALE GENOMIC DNA]</scope>
    <source>
        <strain evidence="9 10">BR 11865</strain>
    </source>
</reference>
<evidence type="ECO:0000256" key="3">
    <source>
        <dbReference type="ARBA" id="ARBA00022741"/>
    </source>
</evidence>
<dbReference type="PANTHER" id="PTHR11096">
    <property type="entry name" value="RNA 3' TERMINAL PHOSPHATE CYCLASE"/>
    <property type="match status" value="1"/>
</dbReference>
<feature type="binding site" evidence="5">
    <location>
        <begin position="285"/>
        <end position="289"/>
    </location>
    <ligand>
        <name>ATP</name>
        <dbReference type="ChEBI" id="CHEBI:30616"/>
    </ligand>
</feature>
<dbReference type="GO" id="GO:0003963">
    <property type="term" value="F:RNA-3'-phosphate cyclase activity"/>
    <property type="evidence" value="ECO:0007669"/>
    <property type="project" value="UniProtKB-UniRule"/>
</dbReference>
<dbReference type="InterPro" id="IPR017770">
    <property type="entry name" value="RNA3'_term_phos_cyc_type_1"/>
</dbReference>
<keyword evidence="2 5" id="KW-0436">Ligase</keyword>
<keyword evidence="5" id="KW-0067">ATP-binding</keyword>
<feature type="domain" description="RNA 3'-terminal phosphate cyclase" evidence="7">
    <location>
        <begin position="13"/>
        <end position="326"/>
    </location>
</feature>
<evidence type="ECO:0000259" key="7">
    <source>
        <dbReference type="Pfam" id="PF01137"/>
    </source>
</evidence>
<protein>
    <recommendedName>
        <fullName evidence="5 6">RNA 3'-terminal phosphate cyclase</fullName>
        <shortName evidence="5">RNA cyclase</shortName>
        <shortName evidence="5">RNA-3'-phosphate cyclase</shortName>
        <ecNumber evidence="5 6">6.5.1.4</ecNumber>
    </recommendedName>
</protein>
<comment type="subcellular location">
    <subcellularLocation>
        <location evidence="5">Cytoplasm</location>
    </subcellularLocation>
</comment>
<dbReference type="InterPro" id="IPR037136">
    <property type="entry name" value="RNA3'_phos_cyclase_dom_sf"/>
</dbReference>
<evidence type="ECO:0000313" key="9">
    <source>
        <dbReference type="EMBL" id="TWB29117.1"/>
    </source>
</evidence>
<keyword evidence="10" id="KW-1185">Reference proteome</keyword>
<comment type="caution">
    <text evidence="9">The sequence shown here is derived from an EMBL/GenBank/DDBJ whole genome shotgun (WGS) entry which is preliminary data.</text>
</comment>
<feature type="active site" description="Tele-AMP-histidine intermediate" evidence="5">
    <location>
        <position position="310"/>
    </location>
</feature>
<dbReference type="SUPFAM" id="SSF55205">
    <property type="entry name" value="EPT/RTPC-like"/>
    <property type="match status" value="1"/>
</dbReference>
<dbReference type="EC" id="6.5.1.4" evidence="5 6"/>
<dbReference type="EMBL" id="VITO01000004">
    <property type="protein sequence ID" value="TWB29117.1"/>
    <property type="molecule type" value="Genomic_DNA"/>
</dbReference>
<evidence type="ECO:0000256" key="1">
    <source>
        <dbReference type="ARBA" id="ARBA00009206"/>
    </source>
</evidence>
<evidence type="ECO:0000313" key="10">
    <source>
        <dbReference type="Proteomes" id="UP000316545"/>
    </source>
</evidence>
<dbReference type="GO" id="GO:0006396">
    <property type="term" value="P:RNA processing"/>
    <property type="evidence" value="ECO:0007669"/>
    <property type="project" value="UniProtKB-UniRule"/>
</dbReference>
<keyword evidence="5" id="KW-0963">Cytoplasm</keyword>
<gene>
    <name evidence="5" type="primary">rtcA</name>
    <name evidence="9" type="ORF">FBZ88_104283</name>
</gene>
<dbReference type="AlphaFoldDB" id="A0A560G5F1"/>
<dbReference type="PIRSF" id="PIRSF005378">
    <property type="entry name" value="RNA3'_term_phos_cycl_euk"/>
    <property type="match status" value="1"/>
</dbReference>
<dbReference type="InterPro" id="IPR000228">
    <property type="entry name" value="RNA3'_term_phos_cyc"/>
</dbReference>
<dbReference type="Gene3D" id="3.65.10.20">
    <property type="entry name" value="RNA 3'-terminal phosphate cyclase domain"/>
    <property type="match status" value="1"/>
</dbReference>
<dbReference type="NCBIfam" id="TIGR03399">
    <property type="entry name" value="RNA_3prim_cycl"/>
    <property type="match status" value="1"/>
</dbReference>
<comment type="catalytic activity">
    <reaction evidence="4 5">
        <text>a 3'-end 3'-phospho-ribonucleotide-RNA + ATP = a 3'-end 2',3'-cyclophospho-ribonucleotide-RNA + AMP + diphosphate</text>
        <dbReference type="Rhea" id="RHEA:23976"/>
        <dbReference type="Rhea" id="RHEA-COMP:10463"/>
        <dbReference type="Rhea" id="RHEA-COMP:10464"/>
        <dbReference type="ChEBI" id="CHEBI:30616"/>
        <dbReference type="ChEBI" id="CHEBI:33019"/>
        <dbReference type="ChEBI" id="CHEBI:83062"/>
        <dbReference type="ChEBI" id="CHEBI:83064"/>
        <dbReference type="ChEBI" id="CHEBI:456215"/>
        <dbReference type="EC" id="6.5.1.4"/>
    </reaction>
</comment>
<dbReference type="Gene3D" id="3.30.360.20">
    <property type="entry name" value="RNA 3'-terminal phosphate cyclase, insert domain"/>
    <property type="match status" value="1"/>
</dbReference>
<comment type="function">
    <text evidence="5">Catalyzes the conversion of 3'-phosphate to a 2',3'-cyclic phosphodiester at the end of RNA. The mechanism of action of the enzyme occurs in 3 steps: (A) adenylation of the enzyme by ATP; (B) transfer of adenylate to an RNA-N3'P to produce RNA-N3'PP5'A; (C) and attack of the adjacent 2'-hydroxyl on the 3'-phosphorus in the diester linkage to produce the cyclic end product. The biological role of this enzyme is unknown but it is likely to function in some aspects of cellular RNA processing.</text>
</comment>
<dbReference type="HAMAP" id="MF_00200">
    <property type="entry name" value="RTC"/>
    <property type="match status" value="1"/>
</dbReference>
<name>A0A560G5F1_9PROT</name>
<evidence type="ECO:0000259" key="8">
    <source>
        <dbReference type="Pfam" id="PF05189"/>
    </source>
</evidence>
<keyword evidence="3 5" id="KW-0547">Nucleotide-binding</keyword>
<dbReference type="InterPro" id="IPR023797">
    <property type="entry name" value="RNA3'_phos_cyclase_dom"/>
</dbReference>
<dbReference type="InterPro" id="IPR013792">
    <property type="entry name" value="RNA3'P_cycl/enolpyr_Trfase_a/b"/>
</dbReference>
<dbReference type="Pfam" id="PF05189">
    <property type="entry name" value="RTC_insert"/>
    <property type="match status" value="1"/>
</dbReference>
<sequence>MGVNVIIIDGSEGEGGGQVLRTALSLALVTRQAFRIDNIRAKREKPGLMRQHLTAVEAACAISGATADGAAIGASCLTFTPGQVRAGDYTFAVGTAGSTGLVLQALLPPLLLADGPSRLVLEGGTHAHAAPPFDFTAQTFLPLLSRMGPAVTATLVRPGFYPVGGGRVEVSVTPAPLQPQEFVERGVLRGVRGRALLSNLPANIAEREVAAARQVLDWPEEAWSVETVAEGRGPGNILMLSACFDQVTEVVSAVGRVGLRAEDIGRQTANRLKGYIASDAFAGPYLADQLLLPLALAGGGCFTTVRPTQHSLTGAAIIRRFLDRDIRFQAREDGTHLVTVA</sequence>
<accession>A0A560G5F1</accession>
<dbReference type="NCBIfam" id="NF003246">
    <property type="entry name" value="PRK04204.1-2"/>
    <property type="match status" value="1"/>
</dbReference>
<evidence type="ECO:0000256" key="5">
    <source>
        <dbReference type="HAMAP-Rule" id="MF_00200"/>
    </source>
</evidence>
<feature type="domain" description="RNA 3'-terminal phosphate cyclase insert" evidence="8">
    <location>
        <begin position="183"/>
        <end position="276"/>
    </location>
</feature>
<comment type="similarity">
    <text evidence="1 5">Belongs to the RNA 3'-terminal cyclase family. Type 1 subfamily.</text>
</comment>
<proteinExistence type="inferred from homology"/>
<evidence type="ECO:0000256" key="4">
    <source>
        <dbReference type="ARBA" id="ARBA00024481"/>
    </source>
</evidence>
<evidence type="ECO:0000256" key="6">
    <source>
        <dbReference type="NCBIfam" id="TIGR03399"/>
    </source>
</evidence>
<dbReference type="PANTHER" id="PTHR11096:SF0">
    <property type="entry name" value="RNA 3'-TERMINAL PHOSPHATE CYCLASE"/>
    <property type="match status" value="1"/>
</dbReference>
<organism evidence="9 10">
    <name type="scientific">Nitrospirillum amazonense</name>
    <dbReference type="NCBI Taxonomy" id="28077"/>
    <lineage>
        <taxon>Bacteria</taxon>
        <taxon>Pseudomonadati</taxon>
        <taxon>Pseudomonadota</taxon>
        <taxon>Alphaproteobacteria</taxon>
        <taxon>Rhodospirillales</taxon>
        <taxon>Azospirillaceae</taxon>
        <taxon>Nitrospirillum</taxon>
    </lineage>
</organism>
<dbReference type="InterPro" id="IPR013791">
    <property type="entry name" value="RNA3'-term_phos_cycl_insert"/>
</dbReference>
<dbReference type="GO" id="GO:0005524">
    <property type="term" value="F:ATP binding"/>
    <property type="evidence" value="ECO:0007669"/>
    <property type="project" value="UniProtKB-KW"/>
</dbReference>
<dbReference type="Pfam" id="PF01137">
    <property type="entry name" value="RTC"/>
    <property type="match status" value="1"/>
</dbReference>
<dbReference type="Proteomes" id="UP000316545">
    <property type="component" value="Unassembled WGS sequence"/>
</dbReference>
<dbReference type="GO" id="GO:0005737">
    <property type="term" value="C:cytoplasm"/>
    <property type="evidence" value="ECO:0007669"/>
    <property type="project" value="UniProtKB-SubCell"/>
</dbReference>
<dbReference type="InterPro" id="IPR036553">
    <property type="entry name" value="RPTC_insert"/>
</dbReference>
<evidence type="ECO:0000256" key="2">
    <source>
        <dbReference type="ARBA" id="ARBA00022598"/>
    </source>
</evidence>
<feature type="binding site" evidence="5">
    <location>
        <position position="104"/>
    </location>
    <ligand>
        <name>ATP</name>
        <dbReference type="ChEBI" id="CHEBI:30616"/>
    </ligand>
</feature>